<keyword evidence="4 6" id="KW-1133">Transmembrane helix</keyword>
<feature type="transmembrane region" description="Helical" evidence="6">
    <location>
        <begin position="136"/>
        <end position="157"/>
    </location>
</feature>
<dbReference type="Proteomes" id="UP001629392">
    <property type="component" value="Unassembled WGS sequence"/>
</dbReference>
<dbReference type="Pfam" id="PF09678">
    <property type="entry name" value="Caa3_CtaG"/>
    <property type="match status" value="1"/>
</dbReference>
<keyword evidence="2" id="KW-1003">Cell membrane</keyword>
<comment type="caution">
    <text evidence="7">The sequence shown here is derived from an EMBL/GenBank/DDBJ whole genome shotgun (WGS) entry which is preliminary data.</text>
</comment>
<keyword evidence="5 6" id="KW-0472">Membrane</keyword>
<gene>
    <name evidence="7" type="ORF">PQQ73_14915</name>
</gene>
<feature type="transmembrane region" description="Helical" evidence="6">
    <location>
        <begin position="217"/>
        <end position="234"/>
    </location>
</feature>
<feature type="transmembrane region" description="Helical" evidence="6">
    <location>
        <begin position="178"/>
        <end position="197"/>
    </location>
</feature>
<evidence type="ECO:0000256" key="6">
    <source>
        <dbReference type="SAM" id="Phobius"/>
    </source>
</evidence>
<name>A0ABW9EEW2_9BURK</name>
<dbReference type="RefSeq" id="WP_408153461.1">
    <property type="nucleotide sequence ID" value="NZ_JAQQCL010000009.1"/>
</dbReference>
<dbReference type="InterPro" id="IPR019108">
    <property type="entry name" value="Caa3_assmbl_CtaG-rel"/>
</dbReference>
<feature type="transmembrane region" description="Helical" evidence="6">
    <location>
        <begin position="65"/>
        <end position="85"/>
    </location>
</feature>
<evidence type="ECO:0000256" key="1">
    <source>
        <dbReference type="ARBA" id="ARBA00004651"/>
    </source>
</evidence>
<evidence type="ECO:0000256" key="5">
    <source>
        <dbReference type="ARBA" id="ARBA00023136"/>
    </source>
</evidence>
<proteinExistence type="predicted"/>
<comment type="subcellular location">
    <subcellularLocation>
        <location evidence="1">Cell membrane</location>
        <topology evidence="1">Multi-pass membrane protein</topology>
    </subcellularLocation>
</comment>
<feature type="transmembrane region" description="Helical" evidence="6">
    <location>
        <begin position="292"/>
        <end position="317"/>
    </location>
</feature>
<dbReference type="EMBL" id="JAQQCL010000009">
    <property type="protein sequence ID" value="MFM0717625.1"/>
    <property type="molecule type" value="Genomic_DNA"/>
</dbReference>
<keyword evidence="3 6" id="KW-0812">Transmembrane</keyword>
<feature type="transmembrane region" description="Helical" evidence="6">
    <location>
        <begin position="246"/>
        <end position="272"/>
    </location>
</feature>
<accession>A0ABW9EEW2</accession>
<evidence type="ECO:0000313" key="7">
    <source>
        <dbReference type="EMBL" id="MFM0717625.1"/>
    </source>
</evidence>
<evidence type="ECO:0000256" key="3">
    <source>
        <dbReference type="ARBA" id="ARBA00022692"/>
    </source>
</evidence>
<reference evidence="7 8" key="1">
    <citation type="journal article" date="2024" name="Chem. Sci.">
        <title>Discovery of megapolipeptins by genome mining of a Burkholderiales bacteria collection.</title>
        <authorList>
            <person name="Paulo B.S."/>
            <person name="Recchia M.J.J."/>
            <person name="Lee S."/>
            <person name="Fergusson C.H."/>
            <person name="Romanowski S.B."/>
            <person name="Hernandez A."/>
            <person name="Krull N."/>
            <person name="Liu D.Y."/>
            <person name="Cavanagh H."/>
            <person name="Bos A."/>
            <person name="Gray C.A."/>
            <person name="Murphy B.T."/>
            <person name="Linington R.G."/>
            <person name="Eustaquio A.S."/>
        </authorList>
    </citation>
    <scope>NUCLEOTIDE SEQUENCE [LARGE SCALE GENOMIC DNA]</scope>
    <source>
        <strain evidence="7 8">RL17-350-BIC-E</strain>
    </source>
</reference>
<evidence type="ECO:0000313" key="8">
    <source>
        <dbReference type="Proteomes" id="UP001629392"/>
    </source>
</evidence>
<protein>
    <submittedName>
        <fullName evidence="7">Cytochrome c oxidase assembly protein</fullName>
    </submittedName>
</protein>
<evidence type="ECO:0000256" key="4">
    <source>
        <dbReference type="ARBA" id="ARBA00022989"/>
    </source>
</evidence>
<sequence>MAAFTLSMIARPRAISHLAARARELRVAPVGAGAALALAHAPLAWAHVLTDSERGAPTFGWSFDAWIVALMFASTLAYAIGHVRLRRRGTRHGRAIRAWHASAFAGGMAALVSALCSPLDTLSAALFSAHMVQHETMMLIAAPLLVVARPLGVWIWALPRDARRRAGRAVRAPAFVRLWRALTAPLAGWLLHAAALWGWHAPAMFEAALAHSWVHTLQHASFLLTALIFWWTVFGDGASRQSGGHAMLSVFTTMVHTSALGALISLAPGLWYPSYVESTSALGIDALRDQQAGGLIMWVPAAIVYLVGGLAIAARWLRAPAPTGLISDPAAPLRRDGAR</sequence>
<organism evidence="7 8">
    <name type="scientific">Paraburkholderia strydomiana</name>
    <dbReference type="NCBI Taxonomy" id="1245417"/>
    <lineage>
        <taxon>Bacteria</taxon>
        <taxon>Pseudomonadati</taxon>
        <taxon>Pseudomonadota</taxon>
        <taxon>Betaproteobacteria</taxon>
        <taxon>Burkholderiales</taxon>
        <taxon>Burkholderiaceae</taxon>
        <taxon>Paraburkholderia</taxon>
    </lineage>
</organism>
<keyword evidence="8" id="KW-1185">Reference proteome</keyword>
<evidence type="ECO:0000256" key="2">
    <source>
        <dbReference type="ARBA" id="ARBA00022475"/>
    </source>
</evidence>
<feature type="transmembrane region" description="Helical" evidence="6">
    <location>
        <begin position="97"/>
        <end position="116"/>
    </location>
</feature>